<gene>
    <name evidence="11" type="ORF">TRFO_21458</name>
</gene>
<feature type="compositionally biased region" description="Polar residues" evidence="6">
    <location>
        <begin position="167"/>
        <end position="190"/>
    </location>
</feature>
<name>A0A1J4KEF6_9EUKA</name>
<dbReference type="Pfam" id="PF16900">
    <property type="entry name" value="REPA_OB_2"/>
    <property type="match status" value="1"/>
</dbReference>
<evidence type="ECO:0000256" key="1">
    <source>
        <dbReference type="ARBA" id="ARBA00005690"/>
    </source>
</evidence>
<evidence type="ECO:0000259" key="10">
    <source>
        <dbReference type="Pfam" id="PF16900"/>
    </source>
</evidence>
<dbReference type="SUPFAM" id="SSF50249">
    <property type="entry name" value="Nucleic acid-binding proteins"/>
    <property type="match status" value="4"/>
</dbReference>
<keyword evidence="3" id="KW-0863">Zinc-finger</keyword>
<evidence type="ECO:0000256" key="5">
    <source>
        <dbReference type="ARBA" id="ARBA00023125"/>
    </source>
</evidence>
<feature type="compositionally biased region" description="Low complexity" evidence="6">
    <location>
        <begin position="292"/>
        <end position="305"/>
    </location>
</feature>
<sequence length="823" mass="93421">MIMGQSIPVLDQGSIFDIMVKKDKPFNPVLQIIDLREMRGHKYKVAISDGVYFSSGLLSHALNDKVESKEITIYAIVRLKEFVITPTKDKDLLVIINTEPVCQLQYVIGSPQNIVTISSQTSQASQLHSQQQRSQNQAIVNSINNYNPNNTGMTGFSQVKKEAPQNFERQSGVQTATTSQLQHLTPSQSIRAVKQEPQQQIRPPPINHQNPPINQNYQNRQNPPPPPQQQQQQQTTADYQNNTSINQQNQYNRPQNNQQNISRPLQRSQHAFLSEYDSRGQSSLDYPTPTTNQNQFQRQPIQNQNQDHRNNEYIVANDFENYNDYQHEPNHAIPAPAPIPSSLPSSSPPHRTAYIQNQTPNVNQNQNLNQNNQQNLQTFFNATQNTARRQHVIDIENLNPYIGTWTIIARVVMKGTIFTFSGKDGRPGKLLNITLKDRGGGEIRGTFFNEQVDVFEPSIEQDKVYQVSGGIIKYKNPRFNTTPHDYEISFNSLTKFIPLPDDPTIGKLSYRFVKLANLPNYPPRSTVDIIAFVVSVGEISTLNVRDHETEKREIVICDDSGVKCDLTLWEKEARAFPNTPGFVCAFKDCKLSDFKGRTLSSPTIVEVRPTTFPEIYTIQSWIDSGVDFDKLETVSNGGGDFHRQFIFLSQINELGLGTQPEKPDYGTAYLVLSDIYVNRKLYYVACPNPDCKFKGLTLNNDSYFCNRCQKLYDTPAYRYNFSVKLNDFSGSVTMSILGDDQIGALFTGGKTAQEWHDETDDMEEAQIRQLVSPQFFMPLKVRCRMKTDTYGGMSTVKMNIFAASKVDFAEGAIFFANEINKFE</sequence>
<evidence type="ECO:0000313" key="12">
    <source>
        <dbReference type="Proteomes" id="UP000179807"/>
    </source>
</evidence>
<dbReference type="InterPro" id="IPR013955">
    <property type="entry name" value="Rep_factor-A_C"/>
</dbReference>
<evidence type="ECO:0000256" key="3">
    <source>
        <dbReference type="ARBA" id="ARBA00022771"/>
    </source>
</evidence>
<dbReference type="AlphaFoldDB" id="A0A1J4KEF6"/>
<dbReference type="InterPro" id="IPR031657">
    <property type="entry name" value="REPA_OB_2"/>
</dbReference>
<dbReference type="CDD" id="cd04475">
    <property type="entry name" value="RPA1_DBD_B"/>
    <property type="match status" value="1"/>
</dbReference>
<reference evidence="11" key="1">
    <citation type="submission" date="2016-10" db="EMBL/GenBank/DDBJ databases">
        <authorList>
            <person name="Benchimol M."/>
            <person name="Almeida L.G."/>
            <person name="Vasconcelos A.T."/>
            <person name="Perreira-Neves A."/>
            <person name="Rosa I.A."/>
            <person name="Tasca T."/>
            <person name="Bogo M.R."/>
            <person name="de Souza W."/>
        </authorList>
    </citation>
    <scope>NUCLEOTIDE SEQUENCE [LARGE SCALE GENOMIC DNA]</scope>
    <source>
        <strain evidence="11">K</strain>
    </source>
</reference>
<dbReference type="GO" id="GO:0003677">
    <property type="term" value="F:DNA binding"/>
    <property type="evidence" value="ECO:0007669"/>
    <property type="project" value="UniProtKB-KW"/>
</dbReference>
<dbReference type="InterPro" id="IPR004365">
    <property type="entry name" value="NA-bd_OB_tRNA"/>
</dbReference>
<dbReference type="InterPro" id="IPR012340">
    <property type="entry name" value="NA-bd_OB-fold"/>
</dbReference>
<dbReference type="RefSeq" id="XP_068362715.1">
    <property type="nucleotide sequence ID" value="XM_068501983.1"/>
</dbReference>
<dbReference type="Pfam" id="PF04057">
    <property type="entry name" value="Rep-A_N"/>
    <property type="match status" value="1"/>
</dbReference>
<dbReference type="Pfam" id="PF08646">
    <property type="entry name" value="Rep_fac-A_C"/>
    <property type="match status" value="1"/>
</dbReference>
<evidence type="ECO:0008006" key="13">
    <source>
        <dbReference type="Google" id="ProtNLM"/>
    </source>
</evidence>
<dbReference type="OrthoDB" id="1751331at2759"/>
<feature type="domain" description="OB" evidence="7">
    <location>
        <begin position="411"/>
        <end position="494"/>
    </location>
</feature>
<evidence type="ECO:0000259" key="8">
    <source>
        <dbReference type="Pfam" id="PF04057"/>
    </source>
</evidence>
<dbReference type="PANTHER" id="PTHR47165:SF4">
    <property type="entry name" value="OS03G0429900 PROTEIN"/>
    <property type="match status" value="1"/>
</dbReference>
<feature type="domain" description="Replication factor-A protein 1 N-terminal" evidence="8">
    <location>
        <begin position="11"/>
        <end position="101"/>
    </location>
</feature>
<dbReference type="GO" id="GO:0005634">
    <property type="term" value="C:nucleus"/>
    <property type="evidence" value="ECO:0007669"/>
    <property type="project" value="InterPro"/>
</dbReference>
<comment type="caution">
    <text evidence="11">The sequence shown here is derived from an EMBL/GenBank/DDBJ whole genome shotgun (WGS) entry which is preliminary data.</text>
</comment>
<protein>
    <recommendedName>
        <fullName evidence="13">Replication protein A subunit</fullName>
    </recommendedName>
</protein>
<feature type="region of interest" description="Disordered" evidence="6">
    <location>
        <begin position="324"/>
        <end position="351"/>
    </location>
</feature>
<dbReference type="Pfam" id="PF01336">
    <property type="entry name" value="tRNA_anti-codon"/>
    <property type="match status" value="1"/>
</dbReference>
<feature type="domain" description="Replication factor A C-terminal" evidence="9">
    <location>
        <begin position="677"/>
        <end position="810"/>
    </location>
</feature>
<dbReference type="EMBL" id="MLAK01000635">
    <property type="protein sequence ID" value="OHT09579.1"/>
    <property type="molecule type" value="Genomic_DNA"/>
</dbReference>
<feature type="compositionally biased region" description="Polar residues" evidence="6">
    <location>
        <begin position="279"/>
        <end position="291"/>
    </location>
</feature>
<feature type="region of interest" description="Disordered" evidence="6">
    <location>
        <begin position="276"/>
        <end position="308"/>
    </location>
</feature>
<dbReference type="PANTHER" id="PTHR47165">
    <property type="entry name" value="OS03G0429900 PROTEIN"/>
    <property type="match status" value="1"/>
</dbReference>
<evidence type="ECO:0000256" key="4">
    <source>
        <dbReference type="ARBA" id="ARBA00022833"/>
    </source>
</evidence>
<dbReference type="CDD" id="cd04476">
    <property type="entry name" value="RPA1_DBD_C"/>
    <property type="match status" value="1"/>
</dbReference>
<dbReference type="GeneID" id="94836687"/>
<evidence type="ECO:0000256" key="6">
    <source>
        <dbReference type="SAM" id="MobiDB-lite"/>
    </source>
</evidence>
<evidence type="ECO:0000256" key="2">
    <source>
        <dbReference type="ARBA" id="ARBA00022723"/>
    </source>
</evidence>
<dbReference type="CDD" id="cd04474">
    <property type="entry name" value="RPA1_DBD_A"/>
    <property type="match status" value="1"/>
</dbReference>
<keyword evidence="2" id="KW-0479">Metal-binding</keyword>
<dbReference type="GO" id="GO:0008270">
    <property type="term" value="F:zinc ion binding"/>
    <property type="evidence" value="ECO:0007669"/>
    <property type="project" value="UniProtKB-KW"/>
</dbReference>
<evidence type="ECO:0000259" key="9">
    <source>
        <dbReference type="Pfam" id="PF08646"/>
    </source>
</evidence>
<dbReference type="FunFam" id="2.40.50.140:FF:000041">
    <property type="entry name" value="Replication protein A subunit"/>
    <property type="match status" value="1"/>
</dbReference>
<keyword evidence="12" id="KW-1185">Reference proteome</keyword>
<dbReference type="InterPro" id="IPR047192">
    <property type="entry name" value="Euk_RPA1_DBD_C"/>
</dbReference>
<organism evidence="11 12">
    <name type="scientific">Tritrichomonas foetus</name>
    <dbReference type="NCBI Taxonomy" id="1144522"/>
    <lineage>
        <taxon>Eukaryota</taxon>
        <taxon>Metamonada</taxon>
        <taxon>Parabasalia</taxon>
        <taxon>Tritrichomonadida</taxon>
        <taxon>Tritrichomonadidae</taxon>
        <taxon>Tritrichomonas</taxon>
    </lineage>
</organism>
<dbReference type="GO" id="GO:0006260">
    <property type="term" value="P:DNA replication"/>
    <property type="evidence" value="ECO:0007669"/>
    <property type="project" value="InterPro"/>
</dbReference>
<comment type="similarity">
    <text evidence="1">Belongs to the replication factor A protein 1 family.</text>
</comment>
<dbReference type="Proteomes" id="UP000179807">
    <property type="component" value="Unassembled WGS sequence"/>
</dbReference>
<feature type="region of interest" description="Disordered" evidence="6">
    <location>
        <begin position="161"/>
        <end position="238"/>
    </location>
</feature>
<feature type="domain" description="Replication protein A OB" evidence="10">
    <location>
        <begin position="516"/>
        <end position="600"/>
    </location>
</feature>
<evidence type="ECO:0000313" key="11">
    <source>
        <dbReference type="EMBL" id="OHT09579.1"/>
    </source>
</evidence>
<proteinExistence type="inferred from homology"/>
<dbReference type="Gene3D" id="2.40.50.140">
    <property type="entry name" value="Nucleic acid-binding proteins"/>
    <property type="match status" value="4"/>
</dbReference>
<accession>A0A1J4KEF6</accession>
<dbReference type="InterPro" id="IPR007199">
    <property type="entry name" value="Rep_factor-A_N"/>
</dbReference>
<keyword evidence="5" id="KW-0238">DNA-binding</keyword>
<keyword evidence="4" id="KW-0862">Zinc</keyword>
<dbReference type="VEuPathDB" id="TrichDB:TRFO_21458"/>
<evidence type="ECO:0000259" key="7">
    <source>
        <dbReference type="Pfam" id="PF01336"/>
    </source>
</evidence>
<feature type="compositionally biased region" description="Low complexity" evidence="6">
    <location>
        <begin position="197"/>
        <end position="221"/>
    </location>
</feature>